<dbReference type="RefSeq" id="XP_005828619.1">
    <property type="nucleotide sequence ID" value="XM_005828562.1"/>
</dbReference>
<dbReference type="OMA" id="WINQDSH"/>
<dbReference type="AlphaFoldDB" id="L1J0G6"/>
<evidence type="ECO:0000256" key="2">
    <source>
        <dbReference type="ARBA" id="ARBA00022692"/>
    </source>
</evidence>
<feature type="transmembrane region" description="Helical" evidence="6">
    <location>
        <begin position="121"/>
        <end position="139"/>
    </location>
</feature>
<feature type="transmembrane region" description="Helical" evidence="6">
    <location>
        <begin position="61"/>
        <end position="79"/>
    </location>
</feature>
<feature type="compositionally biased region" description="Basic and acidic residues" evidence="5">
    <location>
        <begin position="35"/>
        <end position="52"/>
    </location>
</feature>
<reference evidence="9" key="2">
    <citation type="submission" date="2012-11" db="EMBL/GenBank/DDBJ databases">
        <authorList>
            <person name="Kuo A."/>
            <person name="Curtis B.A."/>
            <person name="Tanifuji G."/>
            <person name="Burki F."/>
            <person name="Gruber A."/>
            <person name="Irimia M."/>
            <person name="Maruyama S."/>
            <person name="Arias M.C."/>
            <person name="Ball S.G."/>
            <person name="Gile G.H."/>
            <person name="Hirakawa Y."/>
            <person name="Hopkins J.F."/>
            <person name="Rensing S.A."/>
            <person name="Schmutz J."/>
            <person name="Symeonidi A."/>
            <person name="Elias M."/>
            <person name="Eveleigh R.J."/>
            <person name="Herman E.K."/>
            <person name="Klute M.J."/>
            <person name="Nakayama T."/>
            <person name="Obornik M."/>
            <person name="Reyes-Prieto A."/>
            <person name="Armbrust E.V."/>
            <person name="Aves S.J."/>
            <person name="Beiko R.G."/>
            <person name="Coutinho P."/>
            <person name="Dacks J.B."/>
            <person name="Durnford D.G."/>
            <person name="Fast N.M."/>
            <person name="Green B.R."/>
            <person name="Grisdale C."/>
            <person name="Hempe F."/>
            <person name="Henrissat B."/>
            <person name="Hoppner M.P."/>
            <person name="Ishida K.-I."/>
            <person name="Kim E."/>
            <person name="Koreny L."/>
            <person name="Kroth P.G."/>
            <person name="Liu Y."/>
            <person name="Malik S.-B."/>
            <person name="Maier U.G."/>
            <person name="McRose D."/>
            <person name="Mock T."/>
            <person name="Neilson J.A."/>
            <person name="Onodera N.T."/>
            <person name="Poole A.M."/>
            <person name="Pritham E.J."/>
            <person name="Richards T.A."/>
            <person name="Rocap G."/>
            <person name="Roy S.W."/>
            <person name="Sarai C."/>
            <person name="Schaack S."/>
            <person name="Shirato S."/>
            <person name="Slamovits C.H."/>
            <person name="Spencer D.F."/>
            <person name="Suzuki S."/>
            <person name="Worden A.Z."/>
            <person name="Zauner S."/>
            <person name="Barry K."/>
            <person name="Bell C."/>
            <person name="Bharti A.K."/>
            <person name="Crow J.A."/>
            <person name="Grimwood J."/>
            <person name="Kramer R."/>
            <person name="Lindquist E."/>
            <person name="Lucas S."/>
            <person name="Salamov A."/>
            <person name="McFadden G.I."/>
            <person name="Lane C.E."/>
            <person name="Keeling P.J."/>
            <person name="Gray M.W."/>
            <person name="Grigoriev I.V."/>
            <person name="Archibald J.M."/>
        </authorList>
    </citation>
    <scope>NUCLEOTIDE SEQUENCE</scope>
    <source>
        <strain evidence="9">CCMP2712</strain>
    </source>
</reference>
<dbReference type="Pfam" id="PF03062">
    <property type="entry name" value="MBOAT"/>
    <property type="match status" value="1"/>
</dbReference>
<protein>
    <submittedName>
        <fullName evidence="7 8">Uncharacterized protein</fullName>
    </submittedName>
</protein>
<sequence length="381" mass="43387">MAKDVGLTMRGGGGGGGGGEAGEGAGGSTGWRGEQGSERRQHDGYGEPDEAQEKMTWEDRVWFPIFTSVFFGMFFYAGVKNVHWRTMVVERRMFVKDLSRGWFLGLPQDLSDPQWKTLRKFFPLLFSLLVGHVLASKLARTTFCKGSSKSLSNFHAAVNLIFVIILHGPKVVWPLLTNITVFLIGQHFRGSIMNPVLTWLVCLLVLFSSDYYGGFETVRLAPMFGSLLSFWDDFSGLYRVVKVSLSLVHLVHFLPERGTQFNLSMLRLISFNTELYWSQNQHMLSPKQTNLHLYTQENFSLSNFLAYVLYMPLYIAGPIAPYMTWLEGLKSPQKSLTTRATVFMLARTFLYILLVEVMLHLYMYVSINNNRTWETTCLDGR</sequence>
<dbReference type="EnsemblProtists" id="EKX41639">
    <property type="protein sequence ID" value="EKX41639"/>
    <property type="gene ID" value="GUITHDRAFT_112347"/>
</dbReference>
<proteinExistence type="predicted"/>
<feature type="region of interest" description="Disordered" evidence="5">
    <location>
        <begin position="1"/>
        <end position="52"/>
    </location>
</feature>
<evidence type="ECO:0000313" key="9">
    <source>
        <dbReference type="Proteomes" id="UP000011087"/>
    </source>
</evidence>
<keyword evidence="2 6" id="KW-0812">Transmembrane</keyword>
<feature type="transmembrane region" description="Helical" evidence="6">
    <location>
        <begin position="344"/>
        <end position="365"/>
    </location>
</feature>
<evidence type="ECO:0000256" key="5">
    <source>
        <dbReference type="SAM" id="MobiDB-lite"/>
    </source>
</evidence>
<keyword evidence="3 6" id="KW-1133">Transmembrane helix</keyword>
<keyword evidence="9" id="KW-1185">Reference proteome</keyword>
<reference evidence="8" key="3">
    <citation type="submission" date="2016-03" db="UniProtKB">
        <authorList>
            <consortium name="EnsemblProtists"/>
        </authorList>
    </citation>
    <scope>IDENTIFICATION</scope>
</reference>
<evidence type="ECO:0000256" key="4">
    <source>
        <dbReference type="ARBA" id="ARBA00023136"/>
    </source>
</evidence>
<dbReference type="InterPro" id="IPR004299">
    <property type="entry name" value="MBOAT_fam"/>
</dbReference>
<name>L1J0G6_GUITC</name>
<dbReference type="KEGG" id="gtt:GUITHDRAFT_112347"/>
<comment type="subcellular location">
    <subcellularLocation>
        <location evidence="1">Membrane</location>
        <topology evidence="1">Multi-pass membrane protein</topology>
    </subcellularLocation>
</comment>
<dbReference type="GO" id="GO:0005783">
    <property type="term" value="C:endoplasmic reticulum"/>
    <property type="evidence" value="ECO:0007669"/>
    <property type="project" value="TreeGrafter"/>
</dbReference>
<evidence type="ECO:0000313" key="7">
    <source>
        <dbReference type="EMBL" id="EKX41639.1"/>
    </source>
</evidence>
<gene>
    <name evidence="7" type="ORF">GUITHDRAFT_112347</name>
</gene>
<reference evidence="7 9" key="1">
    <citation type="journal article" date="2012" name="Nature">
        <title>Algal genomes reveal evolutionary mosaicism and the fate of nucleomorphs.</title>
        <authorList>
            <consortium name="DOE Joint Genome Institute"/>
            <person name="Curtis B.A."/>
            <person name="Tanifuji G."/>
            <person name="Burki F."/>
            <person name="Gruber A."/>
            <person name="Irimia M."/>
            <person name="Maruyama S."/>
            <person name="Arias M.C."/>
            <person name="Ball S.G."/>
            <person name="Gile G.H."/>
            <person name="Hirakawa Y."/>
            <person name="Hopkins J.F."/>
            <person name="Kuo A."/>
            <person name="Rensing S.A."/>
            <person name="Schmutz J."/>
            <person name="Symeonidi A."/>
            <person name="Elias M."/>
            <person name="Eveleigh R.J."/>
            <person name="Herman E.K."/>
            <person name="Klute M.J."/>
            <person name="Nakayama T."/>
            <person name="Obornik M."/>
            <person name="Reyes-Prieto A."/>
            <person name="Armbrust E.V."/>
            <person name="Aves S.J."/>
            <person name="Beiko R.G."/>
            <person name="Coutinho P."/>
            <person name="Dacks J.B."/>
            <person name="Durnford D.G."/>
            <person name="Fast N.M."/>
            <person name="Green B.R."/>
            <person name="Grisdale C.J."/>
            <person name="Hempel F."/>
            <person name="Henrissat B."/>
            <person name="Hoppner M.P."/>
            <person name="Ishida K."/>
            <person name="Kim E."/>
            <person name="Koreny L."/>
            <person name="Kroth P.G."/>
            <person name="Liu Y."/>
            <person name="Malik S.B."/>
            <person name="Maier U.G."/>
            <person name="McRose D."/>
            <person name="Mock T."/>
            <person name="Neilson J.A."/>
            <person name="Onodera N.T."/>
            <person name="Poole A.M."/>
            <person name="Pritham E.J."/>
            <person name="Richards T.A."/>
            <person name="Rocap G."/>
            <person name="Roy S.W."/>
            <person name="Sarai C."/>
            <person name="Schaack S."/>
            <person name="Shirato S."/>
            <person name="Slamovits C.H."/>
            <person name="Spencer D.F."/>
            <person name="Suzuki S."/>
            <person name="Worden A.Z."/>
            <person name="Zauner S."/>
            <person name="Barry K."/>
            <person name="Bell C."/>
            <person name="Bharti A.K."/>
            <person name="Crow J.A."/>
            <person name="Grimwood J."/>
            <person name="Kramer R."/>
            <person name="Lindquist E."/>
            <person name="Lucas S."/>
            <person name="Salamov A."/>
            <person name="McFadden G.I."/>
            <person name="Lane C.E."/>
            <person name="Keeling P.J."/>
            <person name="Gray M.W."/>
            <person name="Grigoriev I.V."/>
            <person name="Archibald J.M."/>
        </authorList>
    </citation>
    <scope>NUCLEOTIDE SEQUENCE</scope>
    <source>
        <strain evidence="7 9">CCMP2712</strain>
    </source>
</reference>
<dbReference type="InterPro" id="IPR051085">
    <property type="entry name" value="MB_O-acyltransferase"/>
</dbReference>
<evidence type="ECO:0000313" key="8">
    <source>
        <dbReference type="EnsemblProtists" id="EKX41639"/>
    </source>
</evidence>
<dbReference type="HOGENOM" id="CLU_726568_0_0_1"/>
<evidence type="ECO:0000256" key="1">
    <source>
        <dbReference type="ARBA" id="ARBA00004141"/>
    </source>
</evidence>
<dbReference type="GO" id="GO:0016020">
    <property type="term" value="C:membrane"/>
    <property type="evidence" value="ECO:0007669"/>
    <property type="project" value="UniProtKB-SubCell"/>
</dbReference>
<dbReference type="eggNOG" id="KOG3860">
    <property type="taxonomic scope" value="Eukaryota"/>
</dbReference>
<feature type="transmembrane region" description="Helical" evidence="6">
    <location>
        <begin position="304"/>
        <end position="323"/>
    </location>
</feature>
<dbReference type="PANTHER" id="PTHR13285">
    <property type="entry name" value="ACYLTRANSFERASE"/>
    <property type="match status" value="1"/>
</dbReference>
<dbReference type="PaxDb" id="55529-EKX41639"/>
<organism evidence="7">
    <name type="scientific">Guillardia theta (strain CCMP2712)</name>
    <name type="common">Cryptophyte</name>
    <dbReference type="NCBI Taxonomy" id="905079"/>
    <lineage>
        <taxon>Eukaryota</taxon>
        <taxon>Cryptophyceae</taxon>
        <taxon>Pyrenomonadales</taxon>
        <taxon>Geminigeraceae</taxon>
        <taxon>Guillardia</taxon>
    </lineage>
</organism>
<dbReference type="EMBL" id="JH993022">
    <property type="protein sequence ID" value="EKX41639.1"/>
    <property type="molecule type" value="Genomic_DNA"/>
</dbReference>
<dbReference type="Proteomes" id="UP000011087">
    <property type="component" value="Unassembled WGS sequence"/>
</dbReference>
<dbReference type="GeneID" id="17298342"/>
<dbReference type="OrthoDB" id="420606at2759"/>
<feature type="transmembrane region" description="Helical" evidence="6">
    <location>
        <begin position="160"/>
        <end position="184"/>
    </location>
</feature>
<keyword evidence="4 6" id="KW-0472">Membrane</keyword>
<feature type="compositionally biased region" description="Gly residues" evidence="5">
    <location>
        <begin position="9"/>
        <end position="30"/>
    </location>
</feature>
<accession>L1J0G6</accession>
<evidence type="ECO:0000256" key="6">
    <source>
        <dbReference type="SAM" id="Phobius"/>
    </source>
</evidence>
<dbReference type="STRING" id="905079.L1J0G6"/>
<dbReference type="GO" id="GO:0016746">
    <property type="term" value="F:acyltransferase activity"/>
    <property type="evidence" value="ECO:0007669"/>
    <property type="project" value="TreeGrafter"/>
</dbReference>
<dbReference type="PANTHER" id="PTHR13285:SF18">
    <property type="entry name" value="PROTEIN-CYSTEINE N-PALMITOYLTRANSFERASE RASP"/>
    <property type="match status" value="1"/>
</dbReference>
<evidence type="ECO:0000256" key="3">
    <source>
        <dbReference type="ARBA" id="ARBA00022989"/>
    </source>
</evidence>
<feature type="transmembrane region" description="Helical" evidence="6">
    <location>
        <begin position="196"/>
        <end position="215"/>
    </location>
</feature>